<accession>A0ABS0GQU0</accession>
<dbReference type="RefSeq" id="WP_196200223.1">
    <property type="nucleotide sequence ID" value="NZ_JADPUN010000080.1"/>
</dbReference>
<evidence type="ECO:0008006" key="3">
    <source>
        <dbReference type="Google" id="ProtNLM"/>
    </source>
</evidence>
<proteinExistence type="predicted"/>
<dbReference type="EMBL" id="JADPUN010000080">
    <property type="protein sequence ID" value="MBF9128572.1"/>
    <property type="molecule type" value="Genomic_DNA"/>
</dbReference>
<name>A0ABS0GQU0_9ACTN</name>
<gene>
    <name evidence="1" type="ORF">I0C86_06160</name>
</gene>
<comment type="caution">
    <text evidence="1">The sequence shown here is derived from an EMBL/GenBank/DDBJ whole genome shotgun (WGS) entry which is preliminary data.</text>
</comment>
<evidence type="ECO:0000313" key="1">
    <source>
        <dbReference type="EMBL" id="MBF9128572.1"/>
    </source>
</evidence>
<organism evidence="1 2">
    <name type="scientific">Plantactinospora alkalitolerans</name>
    <dbReference type="NCBI Taxonomy" id="2789879"/>
    <lineage>
        <taxon>Bacteria</taxon>
        <taxon>Bacillati</taxon>
        <taxon>Actinomycetota</taxon>
        <taxon>Actinomycetes</taxon>
        <taxon>Micromonosporales</taxon>
        <taxon>Micromonosporaceae</taxon>
        <taxon>Plantactinospora</taxon>
    </lineage>
</organism>
<sequence>MGVDSGGLPARRLVLTAPQWTFLVHRTGLTPPPGFAVLDEPEPDVLRAAGQELAARGVVTVDDDPAECRPVAAVLANLATFVAARVVLRMEVSVEGRSARAVLAVAGPAGAALVALPEGAVELSMFEAVALGRELVRVVPAVRDLTGAARGLGQALGGGSNSGVSGRLPLAALAEYTRSGDLAGTVGRAEAVAALGLTAAQVRLVEQVQARTTGVLRVVVSGRSSAGLGVGQVVWLASEDTWLGLRPEPDGSGRRMVAVRPVAREEIGVWLAPYLGQLVEDGDG</sequence>
<dbReference type="Proteomes" id="UP000638560">
    <property type="component" value="Unassembled WGS sequence"/>
</dbReference>
<protein>
    <recommendedName>
        <fullName evidence="3">ESX secretion-associated protein EspG</fullName>
    </recommendedName>
</protein>
<reference evidence="1 2" key="1">
    <citation type="submission" date="2020-11" db="EMBL/GenBank/DDBJ databases">
        <title>A novel isolate from a Black sea contaminated sediment with potential to produce alkanes: Plantactinospora alkalitolerans sp. nov.</title>
        <authorList>
            <person name="Carro L."/>
            <person name="Veyisoglu A."/>
            <person name="Guven K."/>
            <person name="Schumann P."/>
            <person name="Klenk H.-P."/>
            <person name="Sahin N."/>
        </authorList>
    </citation>
    <scope>NUCLEOTIDE SEQUENCE [LARGE SCALE GENOMIC DNA]</scope>
    <source>
        <strain evidence="1 2">S1510</strain>
    </source>
</reference>
<evidence type="ECO:0000313" key="2">
    <source>
        <dbReference type="Proteomes" id="UP000638560"/>
    </source>
</evidence>
<keyword evidence="2" id="KW-1185">Reference proteome</keyword>